<dbReference type="SUPFAM" id="SSF69318">
    <property type="entry name" value="Integrin alpha N-terminal domain"/>
    <property type="match status" value="2"/>
</dbReference>
<dbReference type="Pfam" id="PF13517">
    <property type="entry name" value="FG-GAP_3"/>
    <property type="match status" value="5"/>
</dbReference>
<dbReference type="Proteomes" id="UP000663864">
    <property type="component" value="Unassembled WGS sequence"/>
</dbReference>
<reference evidence="3" key="1">
    <citation type="submission" date="2021-02" db="EMBL/GenBank/DDBJ databases">
        <authorList>
            <person name="Nowell W R."/>
        </authorList>
    </citation>
    <scope>NUCLEOTIDE SEQUENCE</scope>
</reference>
<dbReference type="AlphaFoldDB" id="A0A814S7E7"/>
<feature type="domain" description="EDRF1 TPR repeats region" evidence="2">
    <location>
        <begin position="96"/>
        <end position="146"/>
    </location>
</feature>
<organism evidence="3 4">
    <name type="scientific">Rotaria sordida</name>
    <dbReference type="NCBI Taxonomy" id="392033"/>
    <lineage>
        <taxon>Eukaryota</taxon>
        <taxon>Metazoa</taxon>
        <taxon>Spiralia</taxon>
        <taxon>Gnathifera</taxon>
        <taxon>Rotifera</taxon>
        <taxon>Eurotatoria</taxon>
        <taxon>Bdelloidea</taxon>
        <taxon>Philodinida</taxon>
        <taxon>Philodinidae</taxon>
        <taxon>Rotaria</taxon>
    </lineage>
</organism>
<dbReference type="Gene3D" id="2.30.30.100">
    <property type="match status" value="6"/>
</dbReference>
<dbReference type="PANTHER" id="PTHR46580:SF4">
    <property type="entry name" value="ATP_GTP-BINDING PROTEIN"/>
    <property type="match status" value="1"/>
</dbReference>
<dbReference type="InterPro" id="IPR056583">
    <property type="entry name" value="EDRF1_TPR"/>
</dbReference>
<dbReference type="Gene3D" id="2.130.10.130">
    <property type="entry name" value="Integrin alpha, N-terminal"/>
    <property type="match status" value="1"/>
</dbReference>
<evidence type="ECO:0000313" key="4">
    <source>
        <dbReference type="Proteomes" id="UP000663864"/>
    </source>
</evidence>
<proteinExistence type="predicted"/>
<protein>
    <recommendedName>
        <fullName evidence="2">EDRF1 TPR repeats region domain-containing protein</fullName>
    </recommendedName>
</protein>
<gene>
    <name evidence="3" type="ORF">ZHD862_LOCUS19817</name>
</gene>
<dbReference type="EMBL" id="CAJNOT010001095">
    <property type="protein sequence ID" value="CAF1144312.1"/>
    <property type="molecule type" value="Genomic_DNA"/>
</dbReference>
<accession>A0A814S7E7</accession>
<dbReference type="InterPro" id="IPR028994">
    <property type="entry name" value="Integrin_alpha_N"/>
</dbReference>
<evidence type="ECO:0000256" key="1">
    <source>
        <dbReference type="ARBA" id="ARBA00022729"/>
    </source>
</evidence>
<evidence type="ECO:0000313" key="3">
    <source>
        <dbReference type="EMBL" id="CAF1144312.1"/>
    </source>
</evidence>
<dbReference type="PANTHER" id="PTHR46580">
    <property type="entry name" value="SENSOR KINASE-RELATED"/>
    <property type="match status" value="1"/>
</dbReference>
<name>A0A814S7E7_9BILA</name>
<sequence length="722" mass="79110">MEQNNNNIDCKRLLSYIMSIAGDCRLMLSHVTSTEENEETTTDIKDLFRKSFENFDADIHAFENINNILNIALLHSNLCRGLELVENSSDLFENYRTLSWELLNGICVMIILLQDYAPLSTMSQEDVEKEVIECTTRALKYLEVELIVHYQIHRRHHQHHYQYYCELQQQHKYDNTRRPQGIITRDFNNDKYLDIAVAFSLSDKIGILLGYGNGSFGIMMTYSTGNGSRPQSLTVHDFNNDGQLDIVVISSATNDIGILLGYGNGSFTTSRRYSTGNGSGPIAIILTDINNDGEIDIVVANAAANNIGILLGHGNLTFDTIITYSTGNNSKPQSLAVGDFDNDGQIDIAVANFLTSNISIFLGYQNGNFTIQVSYSTGYQSWPHSITVGDFNRDNRLDIATCNFNMNDVSIFLGYGNGSFAPLMTFSTGDGSAPVFVEARDFNNDGILDIAVANYGTNTIVVLFGFGDGSFLPGIAYQTGVGSAPCTLTTGDFDNNSQLDIIVTNEQSNDISIFLAYDRELYGSITSYSMGFGSQPHSIAIGDLNNDGLSDIVVANYGTDNVGILLGHNHGVFDTIPTYSIGVGSSPYSVSIADFNNDNQLDIVVSNSESDNIVILLGDGNGMFVIRATYSTGTRSQPSTVAVGDFDNNKKLDIAIANSGTNSILLFYGYGNGLFGNQTSYDLGYGYRPYSIAIKDLNQDNWMDIAIACYGTDHVETLIKMC</sequence>
<keyword evidence="1" id="KW-0732">Signal</keyword>
<comment type="caution">
    <text evidence="3">The sequence shown here is derived from an EMBL/GenBank/DDBJ whole genome shotgun (WGS) entry which is preliminary data.</text>
</comment>
<evidence type="ECO:0000259" key="2">
    <source>
        <dbReference type="Pfam" id="PF23723"/>
    </source>
</evidence>
<dbReference type="InterPro" id="IPR013517">
    <property type="entry name" value="FG-GAP"/>
</dbReference>
<dbReference type="Pfam" id="PF23723">
    <property type="entry name" value="TPR_EDRF1"/>
    <property type="match status" value="1"/>
</dbReference>